<dbReference type="Pfam" id="PF00460">
    <property type="entry name" value="Flg_bb_rod"/>
    <property type="match status" value="1"/>
</dbReference>
<dbReference type="InterPro" id="IPR002371">
    <property type="entry name" value="FlgK"/>
</dbReference>
<dbReference type="InterPro" id="IPR053927">
    <property type="entry name" value="FlgK_helical"/>
</dbReference>
<evidence type="ECO:0000256" key="5">
    <source>
        <dbReference type="ARBA" id="ARBA00022525"/>
    </source>
</evidence>
<evidence type="ECO:0000256" key="1">
    <source>
        <dbReference type="ARBA" id="ARBA00004365"/>
    </source>
</evidence>
<proteinExistence type="inferred from homology"/>
<feature type="domain" description="Flagellar basal-body/hook protein C-terminal" evidence="8">
    <location>
        <begin position="589"/>
        <end position="625"/>
    </location>
</feature>
<feature type="domain" description="Flagellar hook-associated protein FlgK helical" evidence="10">
    <location>
        <begin position="98"/>
        <end position="318"/>
    </location>
</feature>
<reference evidence="11 12" key="1">
    <citation type="submission" date="2024-06" db="EMBL/GenBank/DDBJ databases">
        <authorList>
            <person name="Woo H."/>
        </authorList>
    </citation>
    <scope>NUCLEOTIDE SEQUENCE [LARGE SCALE GENOMIC DNA]</scope>
    <source>
        <strain evidence="11 12">S2-g</strain>
    </source>
</reference>
<evidence type="ECO:0000259" key="9">
    <source>
        <dbReference type="Pfam" id="PF21158"/>
    </source>
</evidence>
<keyword evidence="5" id="KW-0964">Secreted</keyword>
<dbReference type="NCBIfam" id="TIGR02492">
    <property type="entry name" value="flgK_ends"/>
    <property type="match status" value="1"/>
</dbReference>
<dbReference type="PANTHER" id="PTHR30033:SF1">
    <property type="entry name" value="FLAGELLAR HOOK-ASSOCIATED PROTEIN 1"/>
    <property type="match status" value="1"/>
</dbReference>
<evidence type="ECO:0000256" key="4">
    <source>
        <dbReference type="ARBA" id="ARBA00016244"/>
    </source>
</evidence>
<dbReference type="InterPro" id="IPR049119">
    <property type="entry name" value="FlgK_D2-like"/>
</dbReference>
<evidence type="ECO:0000256" key="6">
    <source>
        <dbReference type="ARBA" id="ARBA00023143"/>
    </source>
</evidence>
<gene>
    <name evidence="11" type="primary">flgK</name>
    <name evidence="11" type="ORF">ABQJ56_14600</name>
</gene>
<accession>A0ABV3QS86</accession>
<keyword evidence="11" id="KW-0282">Flagellum</keyword>
<dbReference type="Pfam" id="PF21158">
    <property type="entry name" value="flgK_1st_1"/>
    <property type="match status" value="1"/>
</dbReference>
<evidence type="ECO:0000259" key="10">
    <source>
        <dbReference type="Pfam" id="PF22638"/>
    </source>
</evidence>
<dbReference type="PRINTS" id="PR01005">
    <property type="entry name" value="FLGHOOKAP1"/>
</dbReference>
<dbReference type="PANTHER" id="PTHR30033">
    <property type="entry name" value="FLAGELLAR HOOK-ASSOCIATED PROTEIN 1"/>
    <property type="match status" value="1"/>
</dbReference>
<feature type="domain" description="Flagellar hook-associated protein 1 D2-like" evidence="9">
    <location>
        <begin position="329"/>
        <end position="411"/>
    </location>
</feature>
<sequence>MSSLLNIGVSGLNAAQLGLKVTGNNIANAGTDGYSRQSTVQVDQVGQNNGRYTMGSGVDVIAVQRAYSQFLTQSLWSSNSALQGATTTNDLATTLNGLLQNSGNLQSALDSFYGGFNAVANAPGDPSARQALLGNASALATAFNTFGQQLDQQRAQINTQVSDAVGNVNSLVKQIAALNTSISQAGNTQPNDLLDQRDSLVKQLAGITGISVAAQPDGTLSVYSTSGQALVSGSYSYGFQLGSDAYDAGSTSVLDASGHDISSRLSGGTLGALLAYRSNTLDPAQNQLGRTALALAQSVNAQQAKGLDLNGNQGGALFSVPGPVVAAASGNQGSATVGASVSDISQLTTDNYVLTYTGSGTAPSVNGWALASSSGRPVPMTANPDGTLSAEGLTFTVSAGAQVGDSFQVRPTRDAASGLALATSDPSAIAAATALKGTAAGTNTGGATVGSVDVSDGSNANLFAGATVTFGAGGSYTVTDGAGNSTTGTYAAGTAIQFDGWSLSLGGTPASGDSFTVAMNSDGLNDNGNALDLAGLADAGVLDGGKTSTVGAYANLTNQIGVAGSMAANDLTTQTGLYNQAASAQQSVAGVNLDEEAAGLIKYQQAYQASAQVISTAQTLFTSLISAIQS</sequence>
<comment type="caution">
    <text evidence="11">The sequence shown here is derived from an EMBL/GenBank/DDBJ whole genome shotgun (WGS) entry which is preliminary data.</text>
</comment>
<keyword evidence="6" id="KW-0975">Bacterial flagellum</keyword>
<organism evidence="11 12">
    <name type="scientific">Rhodanobacter geophilus</name>
    <dbReference type="NCBI Taxonomy" id="3162488"/>
    <lineage>
        <taxon>Bacteria</taxon>
        <taxon>Pseudomonadati</taxon>
        <taxon>Pseudomonadota</taxon>
        <taxon>Gammaproteobacteria</taxon>
        <taxon>Lysobacterales</taxon>
        <taxon>Rhodanobacteraceae</taxon>
        <taxon>Rhodanobacter</taxon>
    </lineage>
</organism>
<dbReference type="EMBL" id="JBFOHL010000014">
    <property type="protein sequence ID" value="MEW9625456.1"/>
    <property type="molecule type" value="Genomic_DNA"/>
</dbReference>
<dbReference type="Proteomes" id="UP001556170">
    <property type="component" value="Unassembled WGS sequence"/>
</dbReference>
<evidence type="ECO:0000256" key="3">
    <source>
        <dbReference type="ARBA" id="ARBA00009677"/>
    </source>
</evidence>
<dbReference type="InterPro" id="IPR010930">
    <property type="entry name" value="Flg_bb/hook_C_dom"/>
</dbReference>
<evidence type="ECO:0000256" key="2">
    <source>
        <dbReference type="ARBA" id="ARBA00004613"/>
    </source>
</evidence>
<protein>
    <recommendedName>
        <fullName evidence="4">Flagellar hook-associated protein 1</fullName>
    </recommendedName>
</protein>
<keyword evidence="11" id="KW-0966">Cell projection</keyword>
<feature type="domain" description="Flagellar basal body rod protein N-terminal" evidence="7">
    <location>
        <begin position="5"/>
        <end position="34"/>
    </location>
</feature>
<dbReference type="InterPro" id="IPR001444">
    <property type="entry name" value="Flag_bb_rod_N"/>
</dbReference>
<keyword evidence="12" id="KW-1185">Reference proteome</keyword>
<evidence type="ECO:0000259" key="8">
    <source>
        <dbReference type="Pfam" id="PF06429"/>
    </source>
</evidence>
<evidence type="ECO:0000313" key="12">
    <source>
        <dbReference type="Proteomes" id="UP001556170"/>
    </source>
</evidence>
<evidence type="ECO:0000259" key="7">
    <source>
        <dbReference type="Pfam" id="PF00460"/>
    </source>
</evidence>
<dbReference type="Pfam" id="PF06429">
    <property type="entry name" value="Flg_bbr_C"/>
    <property type="match status" value="1"/>
</dbReference>
<comment type="similarity">
    <text evidence="3">Belongs to the flagella basal body rod proteins family.</text>
</comment>
<comment type="subcellular location">
    <subcellularLocation>
        <location evidence="1">Bacterial flagellum</location>
    </subcellularLocation>
    <subcellularLocation>
        <location evidence="2">Secreted</location>
    </subcellularLocation>
</comment>
<dbReference type="RefSeq" id="WP_367845749.1">
    <property type="nucleotide sequence ID" value="NZ_JBFOHL010000014.1"/>
</dbReference>
<keyword evidence="11" id="KW-0969">Cilium</keyword>
<dbReference type="SUPFAM" id="SSF64518">
    <property type="entry name" value="Phase 1 flagellin"/>
    <property type="match status" value="2"/>
</dbReference>
<evidence type="ECO:0000313" key="11">
    <source>
        <dbReference type="EMBL" id="MEW9625456.1"/>
    </source>
</evidence>
<dbReference type="Pfam" id="PF22638">
    <property type="entry name" value="FlgK_D1"/>
    <property type="match status" value="1"/>
</dbReference>
<name>A0ABV3QS86_9GAMM</name>